<sequence length="112" mass="12791">MVLPFRHTNTKKKRIGSHKKHDIIMYSCCRRNNDGEGKMEFQRLSDSCEVFKVQRHKEEVSLPAGQGVRDTGEGKRKSTKVVTVKNCLIKFKVLEVLRPENISTPTNAGYLS</sequence>
<comment type="caution">
    <text evidence="1">The sequence shown here is derived from an EMBL/GenBank/DDBJ whole genome shotgun (WGS) entry which is preliminary data.</text>
</comment>
<reference evidence="1 2" key="1">
    <citation type="journal article" date="2019" name="Sci. Rep.">
        <title>Orb-weaving spider Araneus ventricosus genome elucidates the spidroin gene catalogue.</title>
        <authorList>
            <person name="Kono N."/>
            <person name="Nakamura H."/>
            <person name="Ohtoshi R."/>
            <person name="Moran D.A.P."/>
            <person name="Shinohara A."/>
            <person name="Yoshida Y."/>
            <person name="Fujiwara M."/>
            <person name="Mori M."/>
            <person name="Tomita M."/>
            <person name="Arakawa K."/>
        </authorList>
    </citation>
    <scope>NUCLEOTIDE SEQUENCE [LARGE SCALE GENOMIC DNA]</scope>
</reference>
<dbReference type="Proteomes" id="UP000499080">
    <property type="component" value="Unassembled WGS sequence"/>
</dbReference>
<dbReference type="EMBL" id="BGPR01027280">
    <property type="protein sequence ID" value="GBN97683.1"/>
    <property type="molecule type" value="Genomic_DNA"/>
</dbReference>
<proteinExistence type="predicted"/>
<name>A0A4Y2TD05_ARAVE</name>
<evidence type="ECO:0000313" key="1">
    <source>
        <dbReference type="EMBL" id="GBN97683.1"/>
    </source>
</evidence>
<dbReference type="AlphaFoldDB" id="A0A4Y2TD05"/>
<evidence type="ECO:0000313" key="2">
    <source>
        <dbReference type="Proteomes" id="UP000499080"/>
    </source>
</evidence>
<protein>
    <submittedName>
        <fullName evidence="1">Uncharacterized protein</fullName>
    </submittedName>
</protein>
<accession>A0A4Y2TD05</accession>
<gene>
    <name evidence="1" type="ORF">AVEN_211477_1</name>
</gene>
<organism evidence="1 2">
    <name type="scientific">Araneus ventricosus</name>
    <name type="common">Orbweaver spider</name>
    <name type="synonym">Epeira ventricosa</name>
    <dbReference type="NCBI Taxonomy" id="182803"/>
    <lineage>
        <taxon>Eukaryota</taxon>
        <taxon>Metazoa</taxon>
        <taxon>Ecdysozoa</taxon>
        <taxon>Arthropoda</taxon>
        <taxon>Chelicerata</taxon>
        <taxon>Arachnida</taxon>
        <taxon>Araneae</taxon>
        <taxon>Araneomorphae</taxon>
        <taxon>Entelegynae</taxon>
        <taxon>Araneoidea</taxon>
        <taxon>Araneidae</taxon>
        <taxon>Araneus</taxon>
    </lineage>
</organism>
<keyword evidence="2" id="KW-1185">Reference proteome</keyword>